<keyword evidence="5" id="KW-0804">Transcription</keyword>
<feature type="domain" description="BZIP" evidence="8">
    <location>
        <begin position="112"/>
        <end position="127"/>
    </location>
</feature>
<gene>
    <name evidence="9" type="ORF">MUK42_12705</name>
</gene>
<keyword evidence="10" id="KW-1185">Reference proteome</keyword>
<evidence type="ECO:0000256" key="7">
    <source>
        <dbReference type="SAM" id="Coils"/>
    </source>
</evidence>
<evidence type="ECO:0000256" key="6">
    <source>
        <dbReference type="ARBA" id="ARBA00023242"/>
    </source>
</evidence>
<name>A0A9E7KMA1_9LILI</name>
<dbReference type="Gene3D" id="1.20.5.170">
    <property type="match status" value="1"/>
</dbReference>
<accession>A0A9E7KMA1</accession>
<evidence type="ECO:0000256" key="3">
    <source>
        <dbReference type="ARBA" id="ARBA00023015"/>
    </source>
</evidence>
<keyword evidence="4" id="KW-0238">DNA-binding</keyword>
<dbReference type="GO" id="GO:0043565">
    <property type="term" value="F:sequence-specific DNA binding"/>
    <property type="evidence" value="ECO:0007669"/>
    <property type="project" value="InterPro"/>
</dbReference>
<proteinExistence type="inferred from homology"/>
<evidence type="ECO:0000256" key="4">
    <source>
        <dbReference type="ARBA" id="ARBA00023125"/>
    </source>
</evidence>
<evidence type="ECO:0000256" key="5">
    <source>
        <dbReference type="ARBA" id="ARBA00023163"/>
    </source>
</evidence>
<dbReference type="OrthoDB" id="760941at2759"/>
<dbReference type="AlphaFoldDB" id="A0A9E7KMA1"/>
<evidence type="ECO:0000256" key="2">
    <source>
        <dbReference type="ARBA" id="ARBA00007163"/>
    </source>
</evidence>
<keyword evidence="3" id="KW-0805">Transcription regulation</keyword>
<keyword evidence="7" id="KW-0175">Coiled coil</keyword>
<dbReference type="EMBL" id="CP097509">
    <property type="protein sequence ID" value="URE20435.1"/>
    <property type="molecule type" value="Genomic_DNA"/>
</dbReference>
<dbReference type="Pfam" id="PF00170">
    <property type="entry name" value="bZIP_1"/>
    <property type="match status" value="1"/>
</dbReference>
<evidence type="ECO:0000259" key="8">
    <source>
        <dbReference type="PROSITE" id="PS00036"/>
    </source>
</evidence>
<dbReference type="GO" id="GO:0006351">
    <property type="term" value="P:DNA-templated transcription"/>
    <property type="evidence" value="ECO:0007669"/>
    <property type="project" value="InterPro"/>
</dbReference>
<evidence type="ECO:0000256" key="1">
    <source>
        <dbReference type="ARBA" id="ARBA00004123"/>
    </source>
</evidence>
<dbReference type="PANTHER" id="PTHR45693:SF36">
    <property type="entry name" value="TRANSCRIPTION FACTOR TGA4"/>
    <property type="match status" value="1"/>
</dbReference>
<dbReference type="GO" id="GO:0005634">
    <property type="term" value="C:nucleus"/>
    <property type="evidence" value="ECO:0007669"/>
    <property type="project" value="UniProtKB-SubCell"/>
</dbReference>
<dbReference type="SUPFAM" id="SSF57959">
    <property type="entry name" value="Leucine zipper domain"/>
    <property type="match status" value="1"/>
</dbReference>
<feature type="coiled-coil region" evidence="7">
    <location>
        <begin position="128"/>
        <end position="155"/>
    </location>
</feature>
<dbReference type="InterPro" id="IPR025422">
    <property type="entry name" value="TGA_domain"/>
</dbReference>
<sequence length="413" mass="46810">MNFGKDQLQQDMMELYVGYLENNIPHLEHSRSSTSSFATSRRMGIYEPNHQIGMWEDSFKADSSQITCASTIVETDMKLDYMAELEDIPRKGLGQPKKYDQETSHSSDKVLRRLAQNREAARKSRLRKKAYVQQLESSRLKLAQLEQELEQARQQAVYIGGHLRETNLGLSGSVNSGIAAFEMEYGHWVEEQNRQTSDLRTALQAHASDVELHMLVENGIRHYDNLFRIKAITAKSDVFYLISGMWRTPTERFFLWIGGFRPSELLKVVSSQLDTLTEQQKSAVSGLRQSSQQAEDALSQGLERLQETLSETLTCDPSGTPGVTNYMEQMANAMGKLEALVSFVTQDGCLIASMVMNMHLPHKADLLRQQALRQMYSILTTHQAARGLLALGDYFQRLRALSSLWAARPHEPT</sequence>
<dbReference type="GO" id="GO:0003700">
    <property type="term" value="F:DNA-binding transcription factor activity"/>
    <property type="evidence" value="ECO:0007669"/>
    <property type="project" value="InterPro"/>
</dbReference>
<dbReference type="InterPro" id="IPR046347">
    <property type="entry name" value="bZIP_sf"/>
</dbReference>
<dbReference type="SMART" id="SM00338">
    <property type="entry name" value="BRLZ"/>
    <property type="match status" value="1"/>
</dbReference>
<keyword evidence="6" id="KW-0539">Nucleus</keyword>
<dbReference type="Pfam" id="PF14144">
    <property type="entry name" value="DOG1"/>
    <property type="match status" value="1"/>
</dbReference>
<evidence type="ECO:0000313" key="10">
    <source>
        <dbReference type="Proteomes" id="UP001055439"/>
    </source>
</evidence>
<comment type="subcellular location">
    <subcellularLocation>
        <location evidence="1">Nucleus</location>
    </subcellularLocation>
</comment>
<dbReference type="InterPro" id="IPR004827">
    <property type="entry name" value="bZIP"/>
</dbReference>
<evidence type="ECO:0000313" key="9">
    <source>
        <dbReference type="EMBL" id="URE20435.1"/>
    </source>
</evidence>
<dbReference type="FunFam" id="1.20.5.170:FF:000019">
    <property type="entry name" value="BZIP family transcription factor"/>
    <property type="match status" value="1"/>
</dbReference>
<reference evidence="9" key="1">
    <citation type="submission" date="2022-05" db="EMBL/GenBank/DDBJ databases">
        <title>The Musa troglodytarum L. genome provides insights into the mechanism of non-climacteric behaviour and enrichment of carotenoids.</title>
        <authorList>
            <person name="Wang J."/>
        </authorList>
    </citation>
    <scope>NUCLEOTIDE SEQUENCE</scope>
    <source>
        <tissue evidence="9">Leaf</tissue>
    </source>
</reference>
<protein>
    <recommendedName>
        <fullName evidence="8">BZIP domain-containing protein</fullName>
    </recommendedName>
</protein>
<dbReference type="Proteomes" id="UP001055439">
    <property type="component" value="Chromosome 7"/>
</dbReference>
<dbReference type="PANTHER" id="PTHR45693">
    <property type="entry name" value="TRANSCRIPTION FACTOR TGA9"/>
    <property type="match status" value="1"/>
</dbReference>
<dbReference type="PROSITE" id="PS00036">
    <property type="entry name" value="BZIP_BASIC"/>
    <property type="match status" value="1"/>
</dbReference>
<organism evidence="9 10">
    <name type="scientific">Musa troglodytarum</name>
    <name type="common">fe'i banana</name>
    <dbReference type="NCBI Taxonomy" id="320322"/>
    <lineage>
        <taxon>Eukaryota</taxon>
        <taxon>Viridiplantae</taxon>
        <taxon>Streptophyta</taxon>
        <taxon>Embryophyta</taxon>
        <taxon>Tracheophyta</taxon>
        <taxon>Spermatophyta</taxon>
        <taxon>Magnoliopsida</taxon>
        <taxon>Liliopsida</taxon>
        <taxon>Zingiberales</taxon>
        <taxon>Musaceae</taxon>
        <taxon>Musa</taxon>
    </lineage>
</organism>
<comment type="similarity">
    <text evidence="2">Belongs to the bZIP family.</text>
</comment>
<dbReference type="CDD" id="cd14708">
    <property type="entry name" value="bZIP_HBP1b-like"/>
    <property type="match status" value="1"/>
</dbReference>